<evidence type="ECO:0008006" key="5">
    <source>
        <dbReference type="Google" id="ProtNLM"/>
    </source>
</evidence>
<dbReference type="RefSeq" id="XP_015662521.1">
    <property type="nucleotide sequence ID" value="XM_015799043.1"/>
</dbReference>
<proteinExistence type="predicted"/>
<feature type="compositionally biased region" description="Polar residues" evidence="1">
    <location>
        <begin position="58"/>
        <end position="86"/>
    </location>
</feature>
<feature type="compositionally biased region" description="Polar residues" evidence="1">
    <location>
        <begin position="95"/>
        <end position="107"/>
    </location>
</feature>
<gene>
    <name evidence="3" type="ORF">ABB37_02189</name>
</gene>
<keyword evidence="4" id="KW-1185">Reference proteome</keyword>
<keyword evidence="2" id="KW-0472">Membrane</keyword>
<reference evidence="3 4" key="1">
    <citation type="submission" date="2015-07" db="EMBL/GenBank/DDBJ databases">
        <title>High-quality genome of monoxenous trypanosomatid Leptomonas pyrrhocoris.</title>
        <authorList>
            <person name="Flegontov P."/>
            <person name="Butenko A."/>
            <person name="Firsov S."/>
            <person name="Vlcek C."/>
            <person name="Logacheva M.D."/>
            <person name="Field M."/>
            <person name="Filatov D."/>
            <person name="Flegontova O."/>
            <person name="Gerasimov E."/>
            <person name="Jackson A.P."/>
            <person name="Kelly S."/>
            <person name="Opperdoes F."/>
            <person name="O'Reilly A."/>
            <person name="Votypka J."/>
            <person name="Yurchenko V."/>
            <person name="Lukes J."/>
        </authorList>
    </citation>
    <scope>NUCLEOTIDE SEQUENCE [LARGE SCALE GENOMIC DNA]</scope>
    <source>
        <strain evidence="3">H10</strain>
    </source>
</reference>
<feature type="region of interest" description="Disordered" evidence="1">
    <location>
        <begin position="519"/>
        <end position="545"/>
    </location>
</feature>
<feature type="compositionally biased region" description="Low complexity" evidence="1">
    <location>
        <begin position="480"/>
        <end position="492"/>
    </location>
</feature>
<feature type="compositionally biased region" description="Polar residues" evidence="1">
    <location>
        <begin position="292"/>
        <end position="307"/>
    </location>
</feature>
<dbReference type="EMBL" id="LGTL01000003">
    <property type="protein sequence ID" value="KPA84081.1"/>
    <property type="molecule type" value="Genomic_DNA"/>
</dbReference>
<feature type="region of interest" description="Disordered" evidence="1">
    <location>
        <begin position="1"/>
        <end position="311"/>
    </location>
</feature>
<feature type="transmembrane region" description="Helical" evidence="2">
    <location>
        <begin position="1056"/>
        <end position="1078"/>
    </location>
</feature>
<dbReference type="Proteomes" id="UP000037923">
    <property type="component" value="Unassembled WGS sequence"/>
</dbReference>
<protein>
    <recommendedName>
        <fullName evidence="5">Transmembrane protein</fullName>
    </recommendedName>
</protein>
<accession>A0A0N0VGR2</accession>
<evidence type="ECO:0000256" key="2">
    <source>
        <dbReference type="SAM" id="Phobius"/>
    </source>
</evidence>
<evidence type="ECO:0000313" key="3">
    <source>
        <dbReference type="EMBL" id="KPA84081.1"/>
    </source>
</evidence>
<feature type="compositionally biased region" description="Polar residues" evidence="1">
    <location>
        <begin position="181"/>
        <end position="193"/>
    </location>
</feature>
<feature type="compositionally biased region" description="Low complexity" evidence="1">
    <location>
        <begin position="114"/>
        <end position="133"/>
    </location>
</feature>
<dbReference type="PANTHER" id="PTHR24216:SF65">
    <property type="entry name" value="PAXILLIN-LIKE PROTEIN 1"/>
    <property type="match status" value="1"/>
</dbReference>
<keyword evidence="2" id="KW-0812">Transmembrane</keyword>
<dbReference type="OrthoDB" id="265333at2759"/>
<feature type="compositionally biased region" description="Basic and acidic residues" evidence="1">
    <location>
        <begin position="1"/>
        <end position="11"/>
    </location>
</feature>
<dbReference type="EMBL" id="LGTL01000003">
    <property type="protein sequence ID" value="KPA84082.1"/>
    <property type="molecule type" value="Genomic_DNA"/>
</dbReference>
<feature type="compositionally biased region" description="Basic and acidic residues" evidence="1">
    <location>
        <begin position="252"/>
        <end position="269"/>
    </location>
</feature>
<dbReference type="OMA" id="LEGCHDY"/>
<dbReference type="PANTHER" id="PTHR24216">
    <property type="entry name" value="PAXILLIN-RELATED"/>
    <property type="match status" value="1"/>
</dbReference>
<evidence type="ECO:0000313" key="4">
    <source>
        <dbReference type="Proteomes" id="UP000037923"/>
    </source>
</evidence>
<dbReference type="RefSeq" id="XP_015662520.1">
    <property type="nucleotide sequence ID" value="XM_015799042.1"/>
</dbReference>
<keyword evidence="2" id="KW-1133">Transmembrane helix</keyword>
<feature type="compositionally biased region" description="Low complexity" evidence="1">
    <location>
        <begin position="270"/>
        <end position="281"/>
    </location>
</feature>
<evidence type="ECO:0000256" key="1">
    <source>
        <dbReference type="SAM" id="MobiDB-lite"/>
    </source>
</evidence>
<dbReference type="GeneID" id="26902484"/>
<organism evidence="3 4">
    <name type="scientific">Leptomonas pyrrhocoris</name>
    <name type="common">Firebug parasite</name>
    <dbReference type="NCBI Taxonomy" id="157538"/>
    <lineage>
        <taxon>Eukaryota</taxon>
        <taxon>Discoba</taxon>
        <taxon>Euglenozoa</taxon>
        <taxon>Kinetoplastea</taxon>
        <taxon>Metakinetoplastina</taxon>
        <taxon>Trypanosomatida</taxon>
        <taxon>Trypanosomatidae</taxon>
        <taxon>Leishmaniinae</taxon>
        <taxon>Leptomonas</taxon>
    </lineage>
</organism>
<dbReference type="VEuPathDB" id="TriTrypDB:LpyrH10_03_3400"/>
<feature type="region of interest" description="Disordered" evidence="1">
    <location>
        <begin position="472"/>
        <end position="498"/>
    </location>
</feature>
<feature type="region of interest" description="Disordered" evidence="1">
    <location>
        <begin position="814"/>
        <end position="833"/>
    </location>
</feature>
<feature type="region of interest" description="Disordered" evidence="1">
    <location>
        <begin position="1300"/>
        <end position="1324"/>
    </location>
</feature>
<comment type="caution">
    <text evidence="3">The sequence shown here is derived from an EMBL/GenBank/DDBJ whole genome shotgun (WGS) entry which is preliminary data.</text>
</comment>
<feature type="transmembrane region" description="Helical" evidence="2">
    <location>
        <begin position="1029"/>
        <end position="1050"/>
    </location>
</feature>
<name>A0A0N0VGR2_LEPPY</name>
<sequence length="1469" mass="158142">MHPHSIPRDDSAGTGGAQHRSSRTQTAAPRTAPLHVARSSEQPHYPATSPRPQLPRSAGSSTIKTWSSRPSTPLSGRASKASTTVSSHRDRPASTPVQRSANNSTPRSARDRTAALTPAATATARTRLRSTPLTRKKPLRAERAAEAPPAQPATVPVVNSITYIAPPMPTAPPLSLKRPSTAHTTAPQQSPSSENEKDGGVSVQPSVTSPAPAAHQAGHGVRTGANEPFAGVAVASSRDAADRNKSAPPPTTKEERTTTKSSAPERETGAKAPAAAISSFATKSHRAARVPPSQTRKQPSPSAQRNQKTMEEGEVLARYFLAAHRTGDASAAASSCFPACPPTPHLCQLPPCNDEERRRLFMALSYGSCKDSLWSLHRHVLPFLATHASLVMPVTVAQMRAVLGDDEALASLDTAPPCAACGSSSAIALARFASELCSWFFYVGVLGCDEQLTWTAALGGVPTLLDVVSAPSEAQSNTKTRAASRTTSRSFAQPTPQHNASLASSVAYSSHDVYGPASLPHVLPLRDGKKKQVSPGEDVKDSKHREATVMWQTTRLEQSMEAASSTAASVEFSSVAEVPPFITKDAFVCGCDVLQRLLDERASAMAALRTEEGGHSETQNFLSLLCATLRSTDVYEETDTNQCSTQWKDDVLPPGRVSPAVRASLRRVQFYIRLQNFMRQLCFYQRAREVAPGLCDTQLIEVVLRSRLRMTAAPADVAKTSRKQHPNSREEKEMEILPRQCSWIGRCLLDRGLRHAILRVHPVTARSSPSTATNTTSVAADTLDVLLTLRSREAERVVRSAVDVNFSVALSGQHRECPAPAPASTSDDTSGRHGSLPAAVLQFFPIPRWSPWQQQQQQPPSRTAWNSSPRTDGVTSCLFVTALLVTTALGPLLYCVVRCVELDWLPGWGADGGPLAPRHSVVGILTVDLLTLQRSLSQLGVLALVLLLTRAVGRRRGAAAATLDVQYRLIQSQATRLATVSPAWLYSAWALQRETVVAAAAAHRCKVRLALACRAAEAADGRGSTSRAFLLLVACVVSLSGLFSVAPVTFFPRRSIIVDGVGLVLTMVFTWRSVMLAWRHRQRRLDWWLQRQACFAEGFAHDLLRTIALTDGWATRGAPTEEGPLCFLPPASDLLSTALCVMPLPLLEELATVAYVMQLCQSLDSTTELRARRFPPCDVHHLRDFPMHCFWEQLCGHAAVAYMDGGGNEASAIAVVERVAAACAEAVEEEEEAKGRHAQQSPVELLLQLLLPWAARANVPLSGAAADAYEGGEDAEIWEVLAPVASTSATLWLPDELHVPHAPSSLPQSSSERADGPAEQPIPLDVEPRRMPYLTVPQRRRLVCAAVVFAGFGMEPRCCSSRKSRTRSPAVSTAPAQARGGGDACLTESTLLCLVHLVFGQLSLGLGGRTAESFAGQWREAERRTRAAVDLVQRVIVTMRLCGGIRGASDAAETGWCSILPQLEHVCFA</sequence>